<evidence type="ECO:0000313" key="2">
    <source>
        <dbReference type="Proteomes" id="UP001054945"/>
    </source>
</evidence>
<accession>A0AAV4M6V7</accession>
<keyword evidence="2" id="KW-1185">Reference proteome</keyword>
<comment type="caution">
    <text evidence="1">The sequence shown here is derived from an EMBL/GenBank/DDBJ whole genome shotgun (WGS) entry which is preliminary data.</text>
</comment>
<gene>
    <name evidence="1" type="ORF">CEXT_210971</name>
</gene>
<proteinExistence type="predicted"/>
<evidence type="ECO:0000313" key="1">
    <source>
        <dbReference type="EMBL" id="GIX67774.1"/>
    </source>
</evidence>
<dbReference type="EMBL" id="BPLR01019431">
    <property type="protein sequence ID" value="GIX67774.1"/>
    <property type="molecule type" value="Genomic_DNA"/>
</dbReference>
<reference evidence="1 2" key="1">
    <citation type="submission" date="2021-06" db="EMBL/GenBank/DDBJ databases">
        <title>Caerostris extrusa draft genome.</title>
        <authorList>
            <person name="Kono N."/>
            <person name="Arakawa K."/>
        </authorList>
    </citation>
    <scope>NUCLEOTIDE SEQUENCE [LARGE SCALE GENOMIC DNA]</scope>
</reference>
<sequence>MFTKQSRKITEKFIKEKRYSNCICWQIRALKYGGDIKIFSEQEGAIDDKLAIWRNVGGARAPLPPTTLFSGVWRCKRCGSWARPGREVPKRKRPKEARSLFSVCSTSRALLRLVDSVDALPNSFLKDMIPETLWQQDIIESDRSVHLARCSFQNSNPPACTRGSFRCFLTQGRVGFPAIIFP</sequence>
<organism evidence="1 2">
    <name type="scientific">Caerostris extrusa</name>
    <name type="common">Bark spider</name>
    <name type="synonym">Caerostris bankana</name>
    <dbReference type="NCBI Taxonomy" id="172846"/>
    <lineage>
        <taxon>Eukaryota</taxon>
        <taxon>Metazoa</taxon>
        <taxon>Ecdysozoa</taxon>
        <taxon>Arthropoda</taxon>
        <taxon>Chelicerata</taxon>
        <taxon>Arachnida</taxon>
        <taxon>Araneae</taxon>
        <taxon>Araneomorphae</taxon>
        <taxon>Entelegynae</taxon>
        <taxon>Araneoidea</taxon>
        <taxon>Araneidae</taxon>
        <taxon>Caerostris</taxon>
    </lineage>
</organism>
<protein>
    <submittedName>
        <fullName evidence="1">Uncharacterized protein</fullName>
    </submittedName>
</protein>
<name>A0AAV4M6V7_CAEEX</name>
<dbReference type="Proteomes" id="UP001054945">
    <property type="component" value="Unassembled WGS sequence"/>
</dbReference>
<dbReference type="AlphaFoldDB" id="A0AAV4M6V7"/>